<reference evidence="7 8" key="1">
    <citation type="submission" date="2019-03" db="EMBL/GenBank/DDBJ databases">
        <title>The complete genome sequence of Neokomagataea sp. Jb2 NBRC113641.</title>
        <authorList>
            <person name="Chua K.-O."/>
            <person name="Chan K.-G."/>
            <person name="See-Too W.-S."/>
        </authorList>
    </citation>
    <scope>NUCLEOTIDE SEQUENCE [LARGE SCALE GENOMIC DNA]</scope>
    <source>
        <strain evidence="7 8">Jb2</strain>
    </source>
</reference>
<feature type="transmembrane region" description="Helical" evidence="6">
    <location>
        <begin position="58"/>
        <end position="83"/>
    </location>
</feature>
<evidence type="ECO:0000256" key="4">
    <source>
        <dbReference type="ARBA" id="ARBA00022989"/>
    </source>
</evidence>
<dbReference type="EMBL" id="SORZ01000001">
    <property type="protein sequence ID" value="TPW35668.1"/>
    <property type="molecule type" value="Genomic_DNA"/>
</dbReference>
<evidence type="ECO:0000256" key="5">
    <source>
        <dbReference type="ARBA" id="ARBA00023136"/>
    </source>
</evidence>
<evidence type="ECO:0000256" key="3">
    <source>
        <dbReference type="ARBA" id="ARBA00022692"/>
    </source>
</evidence>
<keyword evidence="4 6" id="KW-1133">Transmembrane helix</keyword>
<evidence type="ECO:0000256" key="6">
    <source>
        <dbReference type="SAM" id="Phobius"/>
    </source>
</evidence>
<evidence type="ECO:0000313" key="8">
    <source>
        <dbReference type="Proteomes" id="UP000315037"/>
    </source>
</evidence>
<keyword evidence="2" id="KW-1003">Cell membrane</keyword>
<feature type="transmembrane region" description="Helical" evidence="6">
    <location>
        <begin position="338"/>
        <end position="360"/>
    </location>
</feature>
<feature type="transmembrane region" description="Helical" evidence="6">
    <location>
        <begin position="313"/>
        <end position="332"/>
    </location>
</feature>
<comment type="caution">
    <text evidence="7">The sequence shown here is derived from an EMBL/GenBank/DDBJ whole genome shotgun (WGS) entry which is preliminary data.</text>
</comment>
<dbReference type="AlphaFoldDB" id="A0A506UQQ0"/>
<feature type="transmembrane region" description="Helical" evidence="6">
    <location>
        <begin position="278"/>
        <end position="301"/>
    </location>
</feature>
<dbReference type="RefSeq" id="WP_165600143.1">
    <property type="nucleotide sequence ID" value="NZ_SORZ01000001.1"/>
</dbReference>
<dbReference type="PANTHER" id="PTHR33529:SF2">
    <property type="entry name" value="LIPOPOLYSACCHARIDE EXPORT SYSTEM PERMEASE PROTEIN LPTG"/>
    <property type="match status" value="1"/>
</dbReference>
<gene>
    <name evidence="7" type="ORF">E3202_01500</name>
</gene>
<dbReference type="Proteomes" id="UP000315037">
    <property type="component" value="Unassembled WGS sequence"/>
</dbReference>
<dbReference type="PANTHER" id="PTHR33529">
    <property type="entry name" value="SLR0882 PROTEIN-RELATED"/>
    <property type="match status" value="1"/>
</dbReference>
<evidence type="ECO:0000313" key="7">
    <source>
        <dbReference type="EMBL" id="TPW35668.1"/>
    </source>
</evidence>
<dbReference type="InterPro" id="IPR005495">
    <property type="entry name" value="LptG/LptF_permease"/>
</dbReference>
<sequence length="365" mass="39981">MSVIPPRVLSRFFLKPLLVRILLCCAVLCGLLEVLALLEQAGTILSRHLGMHGLFKFMLLHLPALMTEIMPLSVMIGSLFTLLQMALSSEIAIMRAAGLSTFEMFRLLLPVPILLGLLTMAVQFWVVPPCEQELTTWWNQTATAVHDTQALPALWFREGSAIVHVEQVSTGGKHLQDVSVFQREKQTGILTAAYHFPALQRESSHWISAPGATAIRVAPDQESAEVVAFTQKVFLPTTPRQIMAMTMDSPIYTPGEILKVLHRQAPASLPISNYRMTFFSALFLPLEMAVMLLITLPVTYIPPRAGIRNPLPVYVMAAGLGIVILQGMISALGNAGSLPVLLAVCSAQLVAALLGLGWILRMEDK</sequence>
<dbReference type="GO" id="GO:0043190">
    <property type="term" value="C:ATP-binding cassette (ABC) transporter complex"/>
    <property type="evidence" value="ECO:0007669"/>
    <property type="project" value="TreeGrafter"/>
</dbReference>
<accession>A0A506UQQ0</accession>
<dbReference type="Pfam" id="PF03739">
    <property type="entry name" value="LptF_LptG"/>
    <property type="match status" value="1"/>
</dbReference>
<keyword evidence="3 6" id="KW-0812">Transmembrane</keyword>
<evidence type="ECO:0000256" key="2">
    <source>
        <dbReference type="ARBA" id="ARBA00022475"/>
    </source>
</evidence>
<proteinExistence type="predicted"/>
<dbReference type="GO" id="GO:0015920">
    <property type="term" value="P:lipopolysaccharide transport"/>
    <property type="evidence" value="ECO:0007669"/>
    <property type="project" value="TreeGrafter"/>
</dbReference>
<feature type="transmembrane region" description="Helical" evidence="6">
    <location>
        <begin position="17"/>
        <end position="38"/>
    </location>
</feature>
<organism evidence="7 8">
    <name type="scientific">Oecophyllibacter saccharovorans</name>
    <dbReference type="NCBI Taxonomy" id="2558360"/>
    <lineage>
        <taxon>Bacteria</taxon>
        <taxon>Pseudomonadati</taxon>
        <taxon>Pseudomonadota</taxon>
        <taxon>Alphaproteobacteria</taxon>
        <taxon>Acetobacterales</taxon>
        <taxon>Acetobacteraceae</taxon>
        <taxon>Oecophyllibacter</taxon>
    </lineage>
</organism>
<comment type="subcellular location">
    <subcellularLocation>
        <location evidence="1">Cell membrane</location>
        <topology evidence="1">Multi-pass membrane protein</topology>
    </subcellularLocation>
</comment>
<evidence type="ECO:0000256" key="1">
    <source>
        <dbReference type="ARBA" id="ARBA00004651"/>
    </source>
</evidence>
<keyword evidence="5 6" id="KW-0472">Membrane</keyword>
<name>A0A506UQQ0_9PROT</name>
<protein>
    <submittedName>
        <fullName evidence="7">YjgP/YjgQ family permease</fullName>
    </submittedName>
</protein>
<keyword evidence="8" id="KW-1185">Reference proteome</keyword>
<feature type="transmembrane region" description="Helical" evidence="6">
    <location>
        <begin position="104"/>
        <end position="126"/>
    </location>
</feature>